<evidence type="ECO:0000259" key="7">
    <source>
        <dbReference type="Pfam" id="PF03711"/>
    </source>
</evidence>
<evidence type="ECO:0000259" key="6">
    <source>
        <dbReference type="Pfam" id="PF01276"/>
    </source>
</evidence>
<dbReference type="Gene3D" id="3.90.100.10">
    <property type="entry name" value="Orn/Lys/Arg decarboxylase, C-terminal domain"/>
    <property type="match status" value="1"/>
</dbReference>
<keyword evidence="8" id="KW-0808">Transferase</keyword>
<gene>
    <name evidence="8" type="ORF">H8710_11455</name>
</gene>
<evidence type="ECO:0000313" key="8">
    <source>
        <dbReference type="EMBL" id="MBC8560680.1"/>
    </source>
</evidence>
<accession>A0A926E740</accession>
<evidence type="ECO:0000256" key="3">
    <source>
        <dbReference type="ARBA" id="ARBA00022793"/>
    </source>
</evidence>
<keyword evidence="8" id="KW-0032">Aminotransferase</keyword>
<dbReference type="InterPro" id="IPR000310">
    <property type="entry name" value="Orn/Lys/Arg_deCO2ase_major_dom"/>
</dbReference>
<feature type="domain" description="Orn/Lys/Arg decarboxylases family 1 pyridoxal-P attachment site" evidence="6">
    <location>
        <begin position="9"/>
        <end position="278"/>
    </location>
</feature>
<dbReference type="InterPro" id="IPR015424">
    <property type="entry name" value="PyrdxlP-dep_Trfase"/>
</dbReference>
<sequence>MHFTKEVSPIYHFLKEYARKSGSRLHMPGHKGRVDFYPEPYCSMLPYDITEVQGADALYEAEGIIGQSEAVAAKLYGVKETCFSAGGSTLSIMAMVAVASEFTKKILAVRNSHIAFVNACALTGVEPVWVFPPYDGETGLCLPATAKEISAALDENPDIKAVYLTSPDYYGVTADIEKISEAVHRHGAILLVDNAHGAHLRFGQTDTHPMTLGADLCCDSPHKTLPVLTGGGYFHSNLDISKEDLKAKMALFGSTSPSYLILASLDLCNQYLLEQAKDDFVALAQQVQETETQLRRLGVCLLERRTDVTKITVDCQGFGYEDIAVAARLRKYAIEPEYVGGGKIVLMPSPFNKKADFSRIVSAFRSLPPLPPIPYPDCAFAPKRALEIRKAVFAPSERISVEDSIGRIAAENKVTCPPAIPIVTAGERIGEAEKNLLKNSGILSVKVVK</sequence>
<dbReference type="RefSeq" id="WP_249295868.1">
    <property type="nucleotide sequence ID" value="NZ_JACRSV010000004.1"/>
</dbReference>
<dbReference type="GO" id="GO:0008483">
    <property type="term" value="F:transaminase activity"/>
    <property type="evidence" value="ECO:0007669"/>
    <property type="project" value="UniProtKB-KW"/>
</dbReference>
<dbReference type="InterPro" id="IPR008286">
    <property type="entry name" value="Prn/Lys/Arg_de-COase_C"/>
</dbReference>
<dbReference type="SUPFAM" id="SSF53383">
    <property type="entry name" value="PLP-dependent transferases"/>
    <property type="match status" value="1"/>
</dbReference>
<dbReference type="PANTHER" id="PTHR43277:SF3">
    <property type="entry name" value="DECARBOXYLASE, PUTATIVE-RELATED"/>
    <property type="match status" value="1"/>
</dbReference>
<comment type="cofactor">
    <cofactor evidence="1">
        <name>pyridoxal 5'-phosphate</name>
        <dbReference type="ChEBI" id="CHEBI:597326"/>
    </cofactor>
</comment>
<comment type="caution">
    <text evidence="8">The sequence shown here is derived from an EMBL/GenBank/DDBJ whole genome shotgun (WGS) entry which is preliminary data.</text>
</comment>
<name>A0A926E740_9FIRM</name>
<keyword evidence="4" id="KW-0663">Pyridoxal phosphate</keyword>
<protein>
    <submittedName>
        <fullName evidence="8">Aminotransferase class I/II-fold pyridoxal phosphate-dependent enzyme</fullName>
    </submittedName>
</protein>
<proteinExistence type="inferred from homology"/>
<organism evidence="8 9">
    <name type="scientific">Fumia xinanensis</name>
    <dbReference type="NCBI Taxonomy" id="2763659"/>
    <lineage>
        <taxon>Bacteria</taxon>
        <taxon>Bacillati</taxon>
        <taxon>Bacillota</taxon>
        <taxon>Clostridia</taxon>
        <taxon>Eubacteriales</taxon>
        <taxon>Oscillospiraceae</taxon>
        <taxon>Fumia</taxon>
    </lineage>
</organism>
<evidence type="ECO:0000313" key="9">
    <source>
        <dbReference type="Proteomes" id="UP000610760"/>
    </source>
</evidence>
<dbReference type="AlphaFoldDB" id="A0A926E740"/>
<comment type="similarity">
    <text evidence="2">Belongs to the Orn/Lys/Arg decarboxylase class-I family.</text>
</comment>
<dbReference type="GO" id="GO:0016831">
    <property type="term" value="F:carboxy-lyase activity"/>
    <property type="evidence" value="ECO:0007669"/>
    <property type="project" value="UniProtKB-KW"/>
</dbReference>
<reference evidence="8" key="1">
    <citation type="submission" date="2020-08" db="EMBL/GenBank/DDBJ databases">
        <title>Genome public.</title>
        <authorList>
            <person name="Liu C."/>
            <person name="Sun Q."/>
        </authorList>
    </citation>
    <scope>NUCLEOTIDE SEQUENCE</scope>
    <source>
        <strain evidence="8">NSJ-33</strain>
    </source>
</reference>
<keyword evidence="3" id="KW-0210">Decarboxylase</keyword>
<keyword evidence="5" id="KW-0456">Lyase</keyword>
<evidence type="ECO:0000256" key="4">
    <source>
        <dbReference type="ARBA" id="ARBA00022898"/>
    </source>
</evidence>
<dbReference type="EMBL" id="JACRSV010000004">
    <property type="protein sequence ID" value="MBC8560680.1"/>
    <property type="molecule type" value="Genomic_DNA"/>
</dbReference>
<dbReference type="Pfam" id="PF03711">
    <property type="entry name" value="OKR_DC_1_C"/>
    <property type="match status" value="1"/>
</dbReference>
<dbReference type="Gene3D" id="3.40.640.10">
    <property type="entry name" value="Type I PLP-dependent aspartate aminotransferase-like (Major domain)"/>
    <property type="match status" value="1"/>
</dbReference>
<dbReference type="PANTHER" id="PTHR43277">
    <property type="entry name" value="ARGININE DECARBOXYLASE"/>
    <property type="match status" value="1"/>
</dbReference>
<evidence type="ECO:0000256" key="1">
    <source>
        <dbReference type="ARBA" id="ARBA00001933"/>
    </source>
</evidence>
<evidence type="ECO:0000256" key="2">
    <source>
        <dbReference type="ARBA" id="ARBA00010671"/>
    </source>
</evidence>
<feature type="domain" description="Orn/Lys/Arg decarboxylase C-terminal" evidence="7">
    <location>
        <begin position="378"/>
        <end position="437"/>
    </location>
</feature>
<dbReference type="InterPro" id="IPR015421">
    <property type="entry name" value="PyrdxlP-dep_Trfase_major"/>
</dbReference>
<dbReference type="Proteomes" id="UP000610760">
    <property type="component" value="Unassembled WGS sequence"/>
</dbReference>
<evidence type="ECO:0000256" key="5">
    <source>
        <dbReference type="ARBA" id="ARBA00023239"/>
    </source>
</evidence>
<keyword evidence="9" id="KW-1185">Reference proteome</keyword>
<dbReference type="Pfam" id="PF01276">
    <property type="entry name" value="OKR_DC_1"/>
    <property type="match status" value="1"/>
</dbReference>
<dbReference type="InterPro" id="IPR052357">
    <property type="entry name" value="Orn_Lys_Arg_decarboxylase-I"/>
</dbReference>